<dbReference type="RefSeq" id="WP_080460490.1">
    <property type="nucleotide sequence ID" value="NZ_JXMW01000011.1"/>
</dbReference>
<gene>
    <name evidence="1" type="ORF">MBBAR_11c00350</name>
</gene>
<dbReference type="Proteomes" id="UP000191661">
    <property type="component" value="Unassembled WGS sequence"/>
</dbReference>
<protein>
    <submittedName>
        <fullName evidence="1">Uncharacterized protein</fullName>
    </submittedName>
</protein>
<reference evidence="1 2" key="1">
    <citation type="submission" date="2014-12" db="EMBL/GenBank/DDBJ databases">
        <title>Genome sequence of Methanobrevibacter arboriphilicus DH1, DSM1125.</title>
        <authorList>
            <person name="Poehlein A."/>
            <person name="Thauer R.K."/>
            <person name="Seedorf H."/>
            <person name="Daniel R."/>
        </authorList>
    </citation>
    <scope>NUCLEOTIDE SEQUENCE [LARGE SCALE GENOMIC DNA]</scope>
    <source>
        <strain evidence="1 2">DH1</strain>
    </source>
</reference>
<organism evidence="1 2">
    <name type="scientific">Methanobrevibacter arboriphilus JCM 13429 = DSM 1125</name>
    <dbReference type="NCBI Taxonomy" id="1300164"/>
    <lineage>
        <taxon>Archaea</taxon>
        <taxon>Methanobacteriati</taxon>
        <taxon>Methanobacteriota</taxon>
        <taxon>Methanomada group</taxon>
        <taxon>Methanobacteria</taxon>
        <taxon>Methanobacteriales</taxon>
        <taxon>Methanobacteriaceae</taxon>
        <taxon>Methanobrevibacter</taxon>
    </lineage>
</organism>
<sequence length="110" mass="12824">MCSPYKWGKCPAAWKTSVRMFFSGSPSELKKYSYGRLKLGNKVISKKWKYKHMTEYGKNSFVILSTKKGTGSLNGKTFSFQAYDKKKKKWVNLGKKKIKKAYYDRSVGYY</sequence>
<dbReference type="AlphaFoldDB" id="A0A1V6N222"/>
<evidence type="ECO:0000313" key="2">
    <source>
        <dbReference type="Proteomes" id="UP000191661"/>
    </source>
</evidence>
<comment type="caution">
    <text evidence="1">The sequence shown here is derived from an EMBL/GenBank/DDBJ whole genome shotgun (WGS) entry which is preliminary data.</text>
</comment>
<name>A0A1V6N222_METAZ</name>
<keyword evidence="2" id="KW-1185">Reference proteome</keyword>
<accession>A0A1V6N222</accession>
<evidence type="ECO:0000313" key="1">
    <source>
        <dbReference type="EMBL" id="OQD58642.1"/>
    </source>
</evidence>
<dbReference type="EMBL" id="JXMW01000011">
    <property type="protein sequence ID" value="OQD58642.1"/>
    <property type="molecule type" value="Genomic_DNA"/>
</dbReference>
<proteinExistence type="predicted"/>